<keyword evidence="2" id="KW-0677">Repeat</keyword>
<dbReference type="Gene3D" id="3.30.160.60">
    <property type="entry name" value="Classic Zinc Finger"/>
    <property type="match status" value="2"/>
</dbReference>
<evidence type="ECO:0000256" key="5">
    <source>
        <dbReference type="PROSITE-ProRule" id="PRU00042"/>
    </source>
</evidence>
<keyword evidence="3 5" id="KW-0863">Zinc-finger</keyword>
<dbReference type="InterPro" id="IPR036236">
    <property type="entry name" value="Znf_C2H2_sf"/>
</dbReference>
<evidence type="ECO:0000256" key="3">
    <source>
        <dbReference type="ARBA" id="ARBA00022771"/>
    </source>
</evidence>
<evidence type="ECO:0000313" key="8">
    <source>
        <dbReference type="EMBL" id="CAG5113361.1"/>
    </source>
</evidence>
<dbReference type="EMBL" id="OU015567">
    <property type="protein sequence ID" value="CAG5113361.1"/>
    <property type="molecule type" value="Genomic_DNA"/>
</dbReference>
<evidence type="ECO:0000313" key="9">
    <source>
        <dbReference type="Proteomes" id="UP001158576"/>
    </source>
</evidence>
<name>A0ABN7T6A4_OIKDI</name>
<dbReference type="InterPro" id="IPR013087">
    <property type="entry name" value="Znf_C2H2_type"/>
</dbReference>
<dbReference type="Proteomes" id="UP001158576">
    <property type="component" value="Chromosome 2"/>
</dbReference>
<keyword evidence="9" id="KW-1185">Reference proteome</keyword>
<gene>
    <name evidence="8" type="ORF">OKIOD_LOCUS16237</name>
</gene>
<evidence type="ECO:0000256" key="1">
    <source>
        <dbReference type="ARBA" id="ARBA00022723"/>
    </source>
</evidence>
<dbReference type="PROSITE" id="PS00028">
    <property type="entry name" value="ZINC_FINGER_C2H2_1"/>
    <property type="match status" value="3"/>
</dbReference>
<sequence>MDLDVGPLIKLPKGIAEDINDPIDVLKIDPLFMPKPDKETEPVAEKKPLNLSTKENEKSSSKEEPKKAGEKKLSTSSSLSLKFYKCKFCYKTFTSKEDQMEHSARAHLICSECPRMFDSRVGLRIHKAIGHGPFKCELCPKTFKSFKQRDAHRRAHMDKGPLIYSCRDCGEKFSTEEGVICHKSIYQGCCEHSKKLPKQNNYRDRRAQRVAISTLRSVKIIYRLPNDANLLVV</sequence>
<evidence type="ECO:0000256" key="6">
    <source>
        <dbReference type="SAM" id="MobiDB-lite"/>
    </source>
</evidence>
<dbReference type="SUPFAM" id="SSF57667">
    <property type="entry name" value="beta-beta-alpha zinc fingers"/>
    <property type="match status" value="2"/>
</dbReference>
<evidence type="ECO:0000256" key="4">
    <source>
        <dbReference type="ARBA" id="ARBA00022833"/>
    </source>
</evidence>
<dbReference type="PANTHER" id="PTHR24379:SF127">
    <property type="entry name" value="BLOODY FINGERS-RELATED"/>
    <property type="match status" value="1"/>
</dbReference>
<organism evidence="8 9">
    <name type="scientific">Oikopleura dioica</name>
    <name type="common">Tunicate</name>
    <dbReference type="NCBI Taxonomy" id="34765"/>
    <lineage>
        <taxon>Eukaryota</taxon>
        <taxon>Metazoa</taxon>
        <taxon>Chordata</taxon>
        <taxon>Tunicata</taxon>
        <taxon>Appendicularia</taxon>
        <taxon>Copelata</taxon>
        <taxon>Oikopleuridae</taxon>
        <taxon>Oikopleura</taxon>
    </lineage>
</organism>
<proteinExistence type="predicted"/>
<feature type="compositionally biased region" description="Basic and acidic residues" evidence="6">
    <location>
        <begin position="35"/>
        <end position="71"/>
    </location>
</feature>
<dbReference type="Pfam" id="PF00096">
    <property type="entry name" value="zf-C2H2"/>
    <property type="match status" value="1"/>
</dbReference>
<evidence type="ECO:0000259" key="7">
    <source>
        <dbReference type="PROSITE" id="PS50157"/>
    </source>
</evidence>
<dbReference type="PROSITE" id="PS50157">
    <property type="entry name" value="ZINC_FINGER_C2H2_2"/>
    <property type="match status" value="3"/>
</dbReference>
<reference evidence="8 9" key="1">
    <citation type="submission" date="2021-04" db="EMBL/GenBank/DDBJ databases">
        <authorList>
            <person name="Bliznina A."/>
        </authorList>
    </citation>
    <scope>NUCLEOTIDE SEQUENCE [LARGE SCALE GENOMIC DNA]</scope>
</reference>
<feature type="region of interest" description="Disordered" evidence="6">
    <location>
        <begin position="32"/>
        <end position="71"/>
    </location>
</feature>
<feature type="domain" description="C2H2-type" evidence="7">
    <location>
        <begin position="164"/>
        <end position="197"/>
    </location>
</feature>
<keyword evidence="4" id="KW-0862">Zinc</keyword>
<accession>A0ABN7T6A4</accession>
<feature type="domain" description="C2H2-type" evidence="7">
    <location>
        <begin position="134"/>
        <end position="161"/>
    </location>
</feature>
<protein>
    <submittedName>
        <fullName evidence="8">Oidioi.mRNA.OKI2018_I69.chr2.g7472.t1.cds</fullName>
    </submittedName>
</protein>
<feature type="domain" description="C2H2-type" evidence="7">
    <location>
        <begin position="84"/>
        <end position="107"/>
    </location>
</feature>
<keyword evidence="1" id="KW-0479">Metal-binding</keyword>
<dbReference type="SMART" id="SM00355">
    <property type="entry name" value="ZnF_C2H2"/>
    <property type="match status" value="4"/>
</dbReference>
<evidence type="ECO:0000256" key="2">
    <source>
        <dbReference type="ARBA" id="ARBA00022737"/>
    </source>
</evidence>
<dbReference type="PANTHER" id="PTHR24379">
    <property type="entry name" value="KRAB AND ZINC FINGER DOMAIN-CONTAINING"/>
    <property type="match status" value="1"/>
</dbReference>